<feature type="region of interest" description="Disordered" evidence="1">
    <location>
        <begin position="36"/>
        <end position="63"/>
    </location>
</feature>
<protein>
    <submittedName>
        <fullName evidence="2">Uncharacterized protein</fullName>
    </submittedName>
</protein>
<reference evidence="3" key="2">
    <citation type="submission" date="2020-08" db="EMBL/GenBank/DDBJ databases">
        <title>The Agave Microbiome: Exploring the role of microbial communities in plant adaptations to desert environments.</title>
        <authorList>
            <person name="Partida-Martinez L.P."/>
        </authorList>
    </citation>
    <scope>NUCLEOTIDE SEQUENCE [LARGE SCALE GENOMIC DNA]</scope>
    <source>
        <strain evidence="3">AT2.8</strain>
    </source>
</reference>
<name>A0A852T7S9_9BACI</name>
<dbReference type="EMBL" id="JACCBX010000001">
    <property type="protein sequence ID" value="NYE03869.1"/>
    <property type="molecule type" value="Genomic_DNA"/>
</dbReference>
<sequence length="63" mass="7106">MMLAVAEIKYIRHEVNIIRCSKKDWKRSKNDKEVCRNGGFQPKAKEKANKGSSGIRTCKGNPG</sequence>
<evidence type="ECO:0000256" key="1">
    <source>
        <dbReference type="SAM" id="MobiDB-lite"/>
    </source>
</evidence>
<dbReference type="AlphaFoldDB" id="A0A852T7S9"/>
<dbReference type="Proteomes" id="UP000548423">
    <property type="component" value="Unassembled WGS sequence"/>
</dbReference>
<reference evidence="3" key="1">
    <citation type="submission" date="2020-07" db="EMBL/GenBank/DDBJ databases">
        <authorList>
            <person name="Partida-Martinez L."/>
            <person name="Huntemann M."/>
            <person name="Clum A."/>
            <person name="Wang J."/>
            <person name="Palaniappan K."/>
            <person name="Ritter S."/>
            <person name="Chen I.-M."/>
            <person name="Stamatis D."/>
            <person name="Reddy T."/>
            <person name="O'Malley R."/>
            <person name="Daum C."/>
            <person name="Shapiro N."/>
            <person name="Ivanova N."/>
            <person name="Kyrpides N."/>
            <person name="Woyke T."/>
        </authorList>
    </citation>
    <scope>NUCLEOTIDE SEQUENCE [LARGE SCALE GENOMIC DNA]</scope>
    <source>
        <strain evidence="3">AT2.8</strain>
    </source>
</reference>
<comment type="caution">
    <text evidence="2">The sequence shown here is derived from an EMBL/GenBank/DDBJ whole genome shotgun (WGS) entry which is preliminary data.</text>
</comment>
<evidence type="ECO:0000313" key="2">
    <source>
        <dbReference type="EMBL" id="NYE03869.1"/>
    </source>
</evidence>
<organism evidence="2 3">
    <name type="scientific">Neobacillus niacini</name>
    <dbReference type="NCBI Taxonomy" id="86668"/>
    <lineage>
        <taxon>Bacteria</taxon>
        <taxon>Bacillati</taxon>
        <taxon>Bacillota</taxon>
        <taxon>Bacilli</taxon>
        <taxon>Bacillales</taxon>
        <taxon>Bacillaceae</taxon>
        <taxon>Neobacillus</taxon>
    </lineage>
</organism>
<proteinExistence type="predicted"/>
<accession>A0A852T7S9</accession>
<gene>
    <name evidence="2" type="ORF">F4694_000588</name>
</gene>
<evidence type="ECO:0000313" key="3">
    <source>
        <dbReference type="Proteomes" id="UP000548423"/>
    </source>
</evidence>